<feature type="non-terminal residue" evidence="1">
    <location>
        <position position="1"/>
    </location>
</feature>
<evidence type="ECO:0000313" key="1">
    <source>
        <dbReference type="EMBL" id="KAI9446880.1"/>
    </source>
</evidence>
<name>A0ACC0TUS5_9AGAM</name>
<evidence type="ECO:0000313" key="2">
    <source>
        <dbReference type="Proteomes" id="UP001207468"/>
    </source>
</evidence>
<reference evidence="1" key="1">
    <citation type="submission" date="2021-03" db="EMBL/GenBank/DDBJ databases">
        <title>Evolutionary priming and transition to the ectomycorrhizal habit in an iconic lineage of mushroom-forming fungi: is preadaptation a requirement?</title>
        <authorList>
            <consortium name="DOE Joint Genome Institute"/>
            <person name="Looney B.P."/>
            <person name="Miyauchi S."/>
            <person name="Morin E."/>
            <person name="Drula E."/>
            <person name="Courty P.E."/>
            <person name="Chicoki N."/>
            <person name="Fauchery L."/>
            <person name="Kohler A."/>
            <person name="Kuo A."/>
            <person name="LaButti K."/>
            <person name="Pangilinan J."/>
            <person name="Lipzen A."/>
            <person name="Riley R."/>
            <person name="Andreopoulos W."/>
            <person name="He G."/>
            <person name="Johnson J."/>
            <person name="Barry K.W."/>
            <person name="Grigoriev I.V."/>
            <person name="Nagy L."/>
            <person name="Hibbett D."/>
            <person name="Henrissat B."/>
            <person name="Matheny P.B."/>
            <person name="Labbe J."/>
            <person name="Martin A.F."/>
        </authorList>
    </citation>
    <scope>NUCLEOTIDE SEQUENCE</scope>
    <source>
        <strain evidence="1">BPL698</strain>
    </source>
</reference>
<proteinExistence type="predicted"/>
<organism evidence="1 2">
    <name type="scientific">Russula earlei</name>
    <dbReference type="NCBI Taxonomy" id="71964"/>
    <lineage>
        <taxon>Eukaryota</taxon>
        <taxon>Fungi</taxon>
        <taxon>Dikarya</taxon>
        <taxon>Basidiomycota</taxon>
        <taxon>Agaricomycotina</taxon>
        <taxon>Agaricomycetes</taxon>
        <taxon>Russulales</taxon>
        <taxon>Russulaceae</taxon>
        <taxon>Russula</taxon>
    </lineage>
</organism>
<dbReference type="EMBL" id="JAGFNK010000630">
    <property type="protein sequence ID" value="KAI9446880.1"/>
    <property type="molecule type" value="Genomic_DNA"/>
</dbReference>
<keyword evidence="2" id="KW-1185">Reference proteome</keyword>
<accession>A0ACC0TUS5</accession>
<sequence length="108" mass="11941">FIDDDMYRSKLCLLYPPHMITITMIYLTLMLNDKTRDMIQAQSVAHAPPPRRSLCTNIGSVHQKPTLVLQQDFVGFIVGLCMSLPTVAMIAGDPLTLHAVGALLQCCP</sequence>
<comment type="caution">
    <text evidence="1">The sequence shown here is derived from an EMBL/GenBank/DDBJ whole genome shotgun (WGS) entry which is preliminary data.</text>
</comment>
<protein>
    <submittedName>
        <fullName evidence="1">Uncharacterized protein</fullName>
    </submittedName>
</protein>
<dbReference type="Proteomes" id="UP001207468">
    <property type="component" value="Unassembled WGS sequence"/>
</dbReference>
<gene>
    <name evidence="1" type="ORF">F5148DRAFT_1253371</name>
</gene>